<evidence type="ECO:0000313" key="3">
    <source>
        <dbReference type="EMBL" id="MCL6424303.1"/>
    </source>
</evidence>
<feature type="compositionally biased region" description="Low complexity" evidence="1">
    <location>
        <begin position="33"/>
        <end position="56"/>
    </location>
</feature>
<keyword evidence="2" id="KW-0732">Signal</keyword>
<evidence type="ECO:0008006" key="5">
    <source>
        <dbReference type="Google" id="ProtNLM"/>
    </source>
</evidence>
<dbReference type="EMBL" id="JAKNCJ010000011">
    <property type="protein sequence ID" value="MCL6424303.1"/>
    <property type="molecule type" value="Genomic_DNA"/>
</dbReference>
<protein>
    <recommendedName>
        <fullName evidence="5">DUF3558 domain-containing protein</fullName>
    </recommendedName>
</protein>
<dbReference type="RefSeq" id="WP_249738382.1">
    <property type="nucleotide sequence ID" value="NZ_JAKNCJ010000011.1"/>
</dbReference>
<gene>
    <name evidence="3" type="ORF">Bequi_13105</name>
</gene>
<feature type="compositionally biased region" description="Low complexity" evidence="1">
    <location>
        <begin position="68"/>
        <end position="83"/>
    </location>
</feature>
<comment type="caution">
    <text evidence="3">The sequence shown here is derived from an EMBL/GenBank/DDBJ whole genome shotgun (WGS) entry which is preliminary data.</text>
</comment>
<organism evidence="3 4">
    <name type="scientific">Brachybacterium equifaecis</name>
    <dbReference type="NCBI Taxonomy" id="2910770"/>
    <lineage>
        <taxon>Bacteria</taxon>
        <taxon>Bacillati</taxon>
        <taxon>Actinomycetota</taxon>
        <taxon>Actinomycetes</taxon>
        <taxon>Micrococcales</taxon>
        <taxon>Dermabacteraceae</taxon>
        <taxon>Brachybacterium</taxon>
    </lineage>
</organism>
<evidence type="ECO:0000256" key="2">
    <source>
        <dbReference type="SAM" id="SignalP"/>
    </source>
</evidence>
<evidence type="ECO:0000256" key="1">
    <source>
        <dbReference type="SAM" id="MobiDB-lite"/>
    </source>
</evidence>
<sequence length="203" mass="19893">MRSSRALLTALSLPLAAVLLTACGGDSAAEQTTAAETATTSAAAPSASATPSSAAPTREHPSVGTTRSAAPTSAAAPAADPGPAAAGAVLPATVGETLPDSVGDRIKVQSDEYFTSYGDAEGRNINVNARIMDTPAGPLAEDIATENKPAGTGTCGRNGAGVPTCYLAVEGDKALSISAESDQIPLADVVAFANQLSAAALQG</sequence>
<accession>A0ABT0R2Y8</accession>
<name>A0ABT0R2Y8_9MICO</name>
<evidence type="ECO:0000313" key="4">
    <source>
        <dbReference type="Proteomes" id="UP001203761"/>
    </source>
</evidence>
<feature type="chain" id="PRO_5046152741" description="DUF3558 domain-containing protein" evidence="2">
    <location>
        <begin position="29"/>
        <end position="203"/>
    </location>
</feature>
<dbReference type="Proteomes" id="UP001203761">
    <property type="component" value="Unassembled WGS sequence"/>
</dbReference>
<proteinExistence type="predicted"/>
<keyword evidence="4" id="KW-1185">Reference proteome</keyword>
<feature type="signal peptide" evidence="2">
    <location>
        <begin position="1"/>
        <end position="28"/>
    </location>
</feature>
<reference evidence="3" key="1">
    <citation type="submission" date="2022-02" db="EMBL/GenBank/DDBJ databases">
        <authorList>
            <person name="Lee M."/>
            <person name="Kim S.-J."/>
            <person name="Jung M.-Y."/>
        </authorList>
    </citation>
    <scope>NUCLEOTIDE SEQUENCE</scope>
    <source>
        <strain evidence="3">JHP9</strain>
    </source>
</reference>
<dbReference type="PROSITE" id="PS51257">
    <property type="entry name" value="PROKAR_LIPOPROTEIN"/>
    <property type="match status" value="1"/>
</dbReference>
<feature type="region of interest" description="Disordered" evidence="1">
    <location>
        <begin position="33"/>
        <end position="83"/>
    </location>
</feature>